<organism evidence="1 2">
    <name type="scientific">Parapontixanthobacter aurantiacus</name>
    <dbReference type="NCBI Taxonomy" id="1463599"/>
    <lineage>
        <taxon>Bacteria</taxon>
        <taxon>Pseudomonadati</taxon>
        <taxon>Pseudomonadota</taxon>
        <taxon>Alphaproteobacteria</taxon>
        <taxon>Sphingomonadales</taxon>
        <taxon>Erythrobacteraceae</taxon>
        <taxon>Parapontixanthobacter</taxon>
    </lineage>
</organism>
<dbReference type="PROSITE" id="PS51257">
    <property type="entry name" value="PROKAR_LIPOPROTEIN"/>
    <property type="match status" value="1"/>
</dbReference>
<evidence type="ECO:0000313" key="2">
    <source>
        <dbReference type="Proteomes" id="UP000433104"/>
    </source>
</evidence>
<comment type="caution">
    <text evidence="1">The sequence shown here is derived from an EMBL/GenBank/DDBJ whole genome shotgun (WGS) entry which is preliminary data.</text>
</comment>
<name>A0A844ZDL3_9SPHN</name>
<dbReference type="OrthoDB" id="7504757at2"/>
<gene>
    <name evidence="1" type="ORF">GRI38_04365</name>
</gene>
<accession>A0A844ZDL3</accession>
<protein>
    <submittedName>
        <fullName evidence="1">Uncharacterized protein</fullName>
    </submittedName>
</protein>
<proteinExistence type="predicted"/>
<dbReference type="Proteomes" id="UP000433104">
    <property type="component" value="Unassembled WGS sequence"/>
</dbReference>
<dbReference type="RefSeq" id="WP_160681671.1">
    <property type="nucleotide sequence ID" value="NZ_WTYW01000001.1"/>
</dbReference>
<dbReference type="AlphaFoldDB" id="A0A844ZDL3"/>
<keyword evidence="2" id="KW-1185">Reference proteome</keyword>
<dbReference type="EMBL" id="WTYW01000001">
    <property type="protein sequence ID" value="MXO85256.1"/>
    <property type="molecule type" value="Genomic_DNA"/>
</dbReference>
<evidence type="ECO:0000313" key="1">
    <source>
        <dbReference type="EMBL" id="MXO85256.1"/>
    </source>
</evidence>
<sequence>MKRYFIVAAAALIASCGNETSRSEQEEIAETERAIAAAEGPPAIAIEPQEMTFADFERNAIYGAGCSFALSEGGEAIAVALGEAGYLKVDGEVARFAPDSGSEENPLGTRSRYDGLEHGFRLAIEPDDGAEAASYPARLTVYDGRNRVVYEAEGSASCGA</sequence>
<reference evidence="1 2" key="1">
    <citation type="submission" date="2019-12" db="EMBL/GenBank/DDBJ databases">
        <title>Genomic-based taxomic classification of the family Erythrobacteraceae.</title>
        <authorList>
            <person name="Xu L."/>
        </authorList>
    </citation>
    <scope>NUCLEOTIDE SEQUENCE [LARGE SCALE GENOMIC DNA]</scope>
    <source>
        <strain evidence="1 2">MCCC 1A09962</strain>
    </source>
</reference>